<dbReference type="RefSeq" id="WP_147051767.1">
    <property type="nucleotide sequence ID" value="NZ_CP042437.1"/>
</dbReference>
<reference evidence="2 3" key="1">
    <citation type="journal article" date="2013" name="J. Microbiol.">
        <title>Mucilaginibacter ginsenosidivorax sp. nov., with ginsenoside converting activity isolated from sediment.</title>
        <authorList>
            <person name="Kim J.K."/>
            <person name="Choi T.E."/>
            <person name="Liu Q.M."/>
            <person name="Park H.Y."/>
            <person name="Yi T.H."/>
            <person name="Yoon M.H."/>
            <person name="Kim S.C."/>
            <person name="Im W.T."/>
        </authorList>
    </citation>
    <scope>NUCLEOTIDE SEQUENCE [LARGE SCALE GENOMIC DNA]</scope>
    <source>
        <strain evidence="2 3">KHI28</strain>
    </source>
</reference>
<evidence type="ECO:0000256" key="1">
    <source>
        <dbReference type="SAM" id="SignalP"/>
    </source>
</evidence>
<keyword evidence="1" id="KW-0732">Signal</keyword>
<sequence length="224" mass="24813">MKKRIYGFLLPFALYLSPPLMAQEYVIDYRHLIAVSQNAAVRSGAEVTHEQYLSKINNNINDLNTNVGSVVLAQTMIYEGLSDVDSALKDGLAVKNIAVIIADMTGYINQALAMAKGEPYLLAFAGNIAAEMRTRSLTLVSDVSGYILKEGNNVLADYNSRDQLLRKVITQLQILDGLAYGAWKSMYWAKQRGLIASAIPFAGWVSQDKTYVSQIIQNAKYLHQ</sequence>
<name>A0A5B8VWJ6_9SPHI</name>
<dbReference type="KEGG" id="mgk:FSB76_01085"/>
<evidence type="ECO:0008006" key="4">
    <source>
        <dbReference type="Google" id="ProtNLM"/>
    </source>
</evidence>
<protein>
    <recommendedName>
        <fullName evidence="4">Plasmid transfer protein</fullName>
    </recommendedName>
</protein>
<dbReference type="EMBL" id="CP042437">
    <property type="protein sequence ID" value="QEC74608.1"/>
    <property type="molecule type" value="Genomic_DNA"/>
</dbReference>
<proteinExistence type="predicted"/>
<accession>A0A5B8VWJ6</accession>
<evidence type="ECO:0000313" key="2">
    <source>
        <dbReference type="EMBL" id="QEC74608.1"/>
    </source>
</evidence>
<gene>
    <name evidence="2" type="ORF">FSB76_01085</name>
</gene>
<dbReference type="AlphaFoldDB" id="A0A5B8VWJ6"/>
<feature type="signal peptide" evidence="1">
    <location>
        <begin position="1"/>
        <end position="22"/>
    </location>
</feature>
<dbReference type="Proteomes" id="UP000321362">
    <property type="component" value="Chromosome"/>
</dbReference>
<feature type="chain" id="PRO_5023107004" description="Plasmid transfer protein" evidence="1">
    <location>
        <begin position="23"/>
        <end position="224"/>
    </location>
</feature>
<organism evidence="2 3">
    <name type="scientific">Mucilaginibacter ginsenosidivorax</name>
    <dbReference type="NCBI Taxonomy" id="862126"/>
    <lineage>
        <taxon>Bacteria</taxon>
        <taxon>Pseudomonadati</taxon>
        <taxon>Bacteroidota</taxon>
        <taxon>Sphingobacteriia</taxon>
        <taxon>Sphingobacteriales</taxon>
        <taxon>Sphingobacteriaceae</taxon>
        <taxon>Mucilaginibacter</taxon>
    </lineage>
</organism>
<dbReference type="OrthoDB" id="1243758at2"/>
<evidence type="ECO:0000313" key="3">
    <source>
        <dbReference type="Proteomes" id="UP000321362"/>
    </source>
</evidence>
<keyword evidence="3" id="KW-1185">Reference proteome</keyword>